<feature type="non-terminal residue" evidence="1">
    <location>
        <position position="1"/>
    </location>
</feature>
<gene>
    <name evidence="1" type="ORF">S03H2_53459</name>
</gene>
<sequence length="109" mass="12167">ARRETERSLRISVSLMEYGTAPTRIVWALSTLFCQLLFLQTGTSMERGYTGLNKPVTARLHPMRSLYTLKETTQILRKLLAVDVSLKSTSVEPDQVLISLVAGICRGIV</sequence>
<dbReference type="GO" id="GO:0003677">
    <property type="term" value="F:DNA binding"/>
    <property type="evidence" value="ECO:0007669"/>
    <property type="project" value="InterPro"/>
</dbReference>
<dbReference type="SUPFAM" id="SSF48019">
    <property type="entry name" value="post-AAA+ oligomerization domain-like"/>
    <property type="match status" value="1"/>
</dbReference>
<dbReference type="GO" id="GO:0006260">
    <property type="term" value="P:DNA replication"/>
    <property type="evidence" value="ECO:0007669"/>
    <property type="project" value="InterPro"/>
</dbReference>
<organism evidence="1">
    <name type="scientific">marine sediment metagenome</name>
    <dbReference type="NCBI Taxonomy" id="412755"/>
    <lineage>
        <taxon>unclassified sequences</taxon>
        <taxon>metagenomes</taxon>
        <taxon>ecological metagenomes</taxon>
    </lineage>
</organism>
<dbReference type="AlphaFoldDB" id="X1IXZ1"/>
<dbReference type="InterPro" id="IPR008921">
    <property type="entry name" value="DNA_pol3_clamp-load_cplx_C"/>
</dbReference>
<name>X1IXZ1_9ZZZZ</name>
<evidence type="ECO:0000313" key="1">
    <source>
        <dbReference type="EMBL" id="GAH74110.1"/>
    </source>
</evidence>
<reference evidence="1" key="1">
    <citation type="journal article" date="2014" name="Front. Microbiol.">
        <title>High frequency of phylogenetically diverse reductive dehalogenase-homologous genes in deep subseafloor sedimentary metagenomes.</title>
        <authorList>
            <person name="Kawai M."/>
            <person name="Futagami T."/>
            <person name="Toyoda A."/>
            <person name="Takaki Y."/>
            <person name="Nishi S."/>
            <person name="Hori S."/>
            <person name="Arai W."/>
            <person name="Tsubouchi T."/>
            <person name="Morono Y."/>
            <person name="Uchiyama I."/>
            <person name="Ito T."/>
            <person name="Fujiyama A."/>
            <person name="Inagaki F."/>
            <person name="Takami H."/>
        </authorList>
    </citation>
    <scope>NUCLEOTIDE SEQUENCE</scope>
    <source>
        <strain evidence="1">Expedition CK06-06</strain>
    </source>
</reference>
<dbReference type="Gene3D" id="1.20.272.10">
    <property type="match status" value="1"/>
</dbReference>
<accession>X1IXZ1</accession>
<dbReference type="EMBL" id="BARU01034029">
    <property type="protein sequence ID" value="GAH74110.1"/>
    <property type="molecule type" value="Genomic_DNA"/>
</dbReference>
<proteinExistence type="predicted"/>
<comment type="caution">
    <text evidence="1">The sequence shown here is derived from an EMBL/GenBank/DDBJ whole genome shotgun (WGS) entry which is preliminary data.</text>
</comment>
<protein>
    <submittedName>
        <fullName evidence="1">Uncharacterized protein</fullName>
    </submittedName>
</protein>